<dbReference type="OrthoDB" id="5551751at2759"/>
<dbReference type="InterPro" id="IPR000782">
    <property type="entry name" value="FAS1_domain"/>
</dbReference>
<comment type="caution">
    <text evidence="3">The sequence shown here is derived from an EMBL/GenBank/DDBJ whole genome shotgun (WGS) entry which is preliminary data.</text>
</comment>
<accession>A0A8X7TCC4</accession>
<evidence type="ECO:0000256" key="1">
    <source>
        <dbReference type="ARBA" id="ARBA00022729"/>
    </source>
</evidence>
<keyword evidence="1" id="KW-0732">Signal</keyword>
<feature type="domain" description="FAS1" evidence="2">
    <location>
        <begin position="179"/>
        <end position="341"/>
    </location>
</feature>
<gene>
    <name evidence="3" type="ORF">FOB60_001653</name>
</gene>
<evidence type="ECO:0000313" key="3">
    <source>
        <dbReference type="EMBL" id="KAF6057098.1"/>
    </source>
</evidence>
<dbReference type="PROSITE" id="PS50213">
    <property type="entry name" value="FAS1"/>
    <property type="match status" value="1"/>
</dbReference>
<dbReference type="EMBL" id="JABWAB010000003">
    <property type="protein sequence ID" value="KAF6057098.1"/>
    <property type="molecule type" value="Genomic_DNA"/>
</dbReference>
<dbReference type="SUPFAM" id="SSF82153">
    <property type="entry name" value="FAS1 domain"/>
    <property type="match status" value="1"/>
</dbReference>
<dbReference type="Proteomes" id="UP000590412">
    <property type="component" value="Unassembled WGS sequence"/>
</dbReference>
<reference evidence="3" key="1">
    <citation type="submission" date="2020-03" db="EMBL/GenBank/DDBJ databases">
        <title>FDA dAtabase for Regulatory Grade micrObial Sequences (FDA-ARGOS): Supporting development and validation of Infectious Disease Dx tests.</title>
        <authorList>
            <person name="Campos J."/>
            <person name="Goldberg B."/>
            <person name="Tallon L."/>
            <person name="Sadzewicz L."/>
            <person name="Vavikolanu K."/>
            <person name="Mehta A."/>
            <person name="Aluvathingal J."/>
            <person name="Nadendla S."/>
            <person name="Nandy P."/>
            <person name="Geyer C."/>
            <person name="Yan Y."/>
            <person name="Sichtig H."/>
        </authorList>
    </citation>
    <scope>NUCLEOTIDE SEQUENCE [LARGE SCALE GENOMIC DNA]</scope>
    <source>
        <strain evidence="3">FDAARGOS_652</strain>
    </source>
</reference>
<organism evidence="3 4">
    <name type="scientific">Candida parapsilosis</name>
    <name type="common">Yeast</name>
    <dbReference type="NCBI Taxonomy" id="5480"/>
    <lineage>
        <taxon>Eukaryota</taxon>
        <taxon>Fungi</taxon>
        <taxon>Dikarya</taxon>
        <taxon>Ascomycota</taxon>
        <taxon>Saccharomycotina</taxon>
        <taxon>Pichiomycetes</taxon>
        <taxon>Debaryomycetaceae</taxon>
        <taxon>Candida/Lodderomyces clade</taxon>
        <taxon>Candida</taxon>
    </lineage>
</organism>
<proteinExistence type="predicted"/>
<dbReference type="PANTHER" id="PTHR28156:SF1">
    <property type="entry name" value="FAS1 DOMAIN-CONTAINING PROTEIN YDR262W"/>
    <property type="match status" value="1"/>
</dbReference>
<dbReference type="AlphaFoldDB" id="A0A8X7TCC4"/>
<dbReference type="InterPro" id="IPR040200">
    <property type="entry name" value="Mug57-like"/>
</dbReference>
<dbReference type="Gene3D" id="2.30.180.10">
    <property type="entry name" value="FAS1 domain"/>
    <property type="match status" value="1"/>
</dbReference>
<name>A0A8X7TCC4_CANPA</name>
<evidence type="ECO:0000313" key="4">
    <source>
        <dbReference type="Proteomes" id="UP000590412"/>
    </source>
</evidence>
<dbReference type="PANTHER" id="PTHR28156">
    <property type="entry name" value="FAS1 DOMAIN-CONTAINING PROTEIN YDR262W"/>
    <property type="match status" value="1"/>
</dbReference>
<protein>
    <recommendedName>
        <fullName evidence="2">FAS1 domain-containing protein</fullName>
    </recommendedName>
</protein>
<evidence type="ECO:0000259" key="2">
    <source>
        <dbReference type="PROSITE" id="PS50213"/>
    </source>
</evidence>
<dbReference type="InterPro" id="IPR036378">
    <property type="entry name" value="FAS1_dom_sf"/>
</dbReference>
<sequence length="344" mass="38764">MKSTIIALVAGLSSMVASKNVYNLHALDDVDQASNDKRDAKNVPNLEFLKELSENGKRDAEPKNVINLQDLKVGVDDEDEGKEKRDAKNTPNLIDLSNKFLQEEGSDKVLNKRKNTFRISDFIHEENHGKRDAKNTFDIAKFAKASNGKRDEQEILNIPKEADANDNFVFTFNSADCYNNLLQSILPQLKSVSIFAGYIRDNKDLNSKTEALDSNMLIISPTDDAIENKLSNLKPWEFPTSLDEATTEQDQDKILQDNLQNYLDGHIVVAFQDKINIEDGDQGKEKVVVTKLNNGELLEIKQNMVSQTFSVRVAAKHKKWIPVVTVRQVENGFIFVIDDSLVKP</sequence>